<feature type="domain" description="HpcH/HpaI aldolase/citrate lyase" evidence="6">
    <location>
        <begin position="53"/>
        <end position="251"/>
    </location>
</feature>
<evidence type="ECO:0000256" key="2">
    <source>
        <dbReference type="ARBA" id="ARBA00022723"/>
    </source>
</evidence>
<dbReference type="InterPro" id="IPR011206">
    <property type="entry name" value="Citrate_lyase_beta/mcl1/mcl2"/>
</dbReference>
<feature type="binding site" evidence="5">
    <location>
        <position position="152"/>
    </location>
    <ligand>
        <name>Mg(2+)</name>
        <dbReference type="ChEBI" id="CHEBI:18420"/>
    </ligand>
</feature>
<evidence type="ECO:0000256" key="3">
    <source>
        <dbReference type="ARBA" id="ARBA00022842"/>
    </source>
</evidence>
<gene>
    <name evidence="7" type="ORF">SAMN04488079_10326</name>
</gene>
<dbReference type="InterPro" id="IPR015813">
    <property type="entry name" value="Pyrv/PenolPyrv_kinase-like_dom"/>
</dbReference>
<name>A0A1I3VH36_9GAMM</name>
<dbReference type="Gene3D" id="3.20.20.60">
    <property type="entry name" value="Phosphoenolpyruvate-binding domains"/>
    <property type="match status" value="1"/>
</dbReference>
<dbReference type="InterPro" id="IPR040442">
    <property type="entry name" value="Pyrv_kinase-like_dom_sf"/>
</dbReference>
<evidence type="ECO:0000313" key="7">
    <source>
        <dbReference type="EMBL" id="SFJ94329.1"/>
    </source>
</evidence>
<evidence type="ECO:0000256" key="1">
    <source>
        <dbReference type="ARBA" id="ARBA00001946"/>
    </source>
</evidence>
<dbReference type="GO" id="GO:0047777">
    <property type="term" value="F:(S)-citramalyl-CoA lyase activity"/>
    <property type="evidence" value="ECO:0007669"/>
    <property type="project" value="TreeGrafter"/>
</dbReference>
<proteinExistence type="predicted"/>
<sequence>MNVFIHPNEALHNEAAPLPLIPACEHFAGNRHILLKAFSLQSEYGPVFDITCDCEDGAASGEEIQHANMLVEILNSEHNIHHMSGVRIHGREHPVWQQEVDILLSGARENIRYLTIPKANNAEDVEVMIEYIQQACDKYHLKAIPAIHILIETHGALRDIHQIAAIEPVQVLDFGIMDFISAHQGAIRHDAMYSPAQFEHALIVRAKTEIVSAAVAAGCIPSHNVTLAIKDAQKTFDDAYRARHQFGFMRMWSVHPVQIKAIIEAMSASFEQLQLATDILLTAQQNSWAPIRLDDTLYDKASYRYYWQQLQQAHVSGTALPIDAQQRFFN</sequence>
<dbReference type="InterPro" id="IPR040186">
    <property type="entry name" value="Citramalyl-CoA_lyase"/>
</dbReference>
<evidence type="ECO:0000259" key="6">
    <source>
        <dbReference type="Pfam" id="PF03328"/>
    </source>
</evidence>
<organism evidence="7 8">
    <name type="scientific">Methylophaga sulfidovorans</name>
    <dbReference type="NCBI Taxonomy" id="45496"/>
    <lineage>
        <taxon>Bacteria</taxon>
        <taxon>Pseudomonadati</taxon>
        <taxon>Pseudomonadota</taxon>
        <taxon>Gammaproteobacteria</taxon>
        <taxon>Thiotrichales</taxon>
        <taxon>Piscirickettsiaceae</taxon>
        <taxon>Methylophaga</taxon>
    </lineage>
</organism>
<dbReference type="EMBL" id="FOSH01000003">
    <property type="protein sequence ID" value="SFJ94329.1"/>
    <property type="molecule type" value="Genomic_DNA"/>
</dbReference>
<protein>
    <submittedName>
        <fullName evidence="7">Citrate lyase subunit beta / citryl-CoA lyase</fullName>
    </submittedName>
</protein>
<dbReference type="STRING" id="45496.SAMN04488079_10326"/>
<evidence type="ECO:0000256" key="5">
    <source>
        <dbReference type="PIRSR" id="PIRSR015582-2"/>
    </source>
</evidence>
<dbReference type="GO" id="GO:0106064">
    <property type="term" value="P:regulation of cobalamin metabolic process"/>
    <property type="evidence" value="ECO:0007669"/>
    <property type="project" value="TreeGrafter"/>
</dbReference>
<reference evidence="8" key="1">
    <citation type="submission" date="2016-10" db="EMBL/GenBank/DDBJ databases">
        <authorList>
            <person name="Varghese N."/>
            <person name="Submissions S."/>
        </authorList>
    </citation>
    <scope>NUCLEOTIDE SEQUENCE [LARGE SCALE GENOMIC DNA]</scope>
    <source>
        <strain evidence="8">DSM 11578</strain>
    </source>
</reference>
<dbReference type="InterPro" id="IPR005000">
    <property type="entry name" value="Aldolase/citrate-lyase_domain"/>
</dbReference>
<dbReference type="SUPFAM" id="SSF51621">
    <property type="entry name" value="Phosphoenolpyruvate/pyruvate domain"/>
    <property type="match status" value="1"/>
</dbReference>
<feature type="binding site" evidence="4">
    <location>
        <position position="87"/>
    </location>
    <ligand>
        <name>substrate</name>
    </ligand>
</feature>
<feature type="binding site" evidence="5">
    <location>
        <position position="178"/>
    </location>
    <ligand>
        <name>Mg(2+)</name>
        <dbReference type="ChEBI" id="CHEBI:18420"/>
    </ligand>
</feature>
<dbReference type="OrthoDB" id="8481499at2"/>
<dbReference type="RefSeq" id="WP_091711660.1">
    <property type="nucleotide sequence ID" value="NZ_FOSH01000003.1"/>
</dbReference>
<dbReference type="GO" id="GO:0046872">
    <property type="term" value="F:metal ion binding"/>
    <property type="evidence" value="ECO:0007669"/>
    <property type="project" value="UniProtKB-KW"/>
</dbReference>
<dbReference type="PANTHER" id="PTHR11105">
    <property type="entry name" value="CITRATE LYASE SUBUNIT BETA-RELATED"/>
    <property type="match status" value="1"/>
</dbReference>
<dbReference type="Pfam" id="PF03328">
    <property type="entry name" value="HpcH_HpaI"/>
    <property type="match status" value="1"/>
</dbReference>
<keyword evidence="7" id="KW-0456">Lyase</keyword>
<accession>A0A1I3VH36</accession>
<dbReference type="PANTHER" id="PTHR11105:SF0">
    <property type="entry name" value="CITRAMALYL-COA LYASE, MITOCHONDRIAL"/>
    <property type="match status" value="1"/>
</dbReference>
<keyword evidence="3 5" id="KW-0460">Magnesium</keyword>
<comment type="cofactor">
    <cofactor evidence="1">
        <name>Mg(2+)</name>
        <dbReference type="ChEBI" id="CHEBI:18420"/>
    </cofactor>
</comment>
<feature type="binding site" evidence="4">
    <location>
        <position position="152"/>
    </location>
    <ligand>
        <name>substrate</name>
    </ligand>
</feature>
<dbReference type="PIRSF" id="PIRSF015582">
    <property type="entry name" value="Cit_lyase_B"/>
    <property type="match status" value="1"/>
</dbReference>
<keyword evidence="8" id="KW-1185">Reference proteome</keyword>
<keyword evidence="2 5" id="KW-0479">Metal-binding</keyword>
<dbReference type="AlphaFoldDB" id="A0A1I3VH36"/>
<dbReference type="Proteomes" id="UP000198924">
    <property type="component" value="Unassembled WGS sequence"/>
</dbReference>
<evidence type="ECO:0000256" key="4">
    <source>
        <dbReference type="PIRSR" id="PIRSR015582-1"/>
    </source>
</evidence>
<dbReference type="Gene3D" id="6.10.140.960">
    <property type="match status" value="1"/>
</dbReference>
<evidence type="ECO:0000313" key="8">
    <source>
        <dbReference type="Proteomes" id="UP000198924"/>
    </source>
</evidence>